<evidence type="ECO:0000256" key="5">
    <source>
        <dbReference type="ARBA" id="ARBA00022840"/>
    </source>
</evidence>
<accession>A0A1H3AJZ7</accession>
<dbReference type="InterPro" id="IPR037051">
    <property type="entry name" value="4-carb_acid_sugar_kinase_N_sf"/>
</dbReference>
<keyword evidence="6" id="KW-0119">Carbohydrate metabolism</keyword>
<gene>
    <name evidence="9" type="ORF">SAMN04488579_10170</name>
</gene>
<sequence>MSISVDVLNNYPAIDEGAVDALLEKEIAANQQKIVVLDDDPTGVQTVHDISVYTTWDADSIRQGFEEENNLFYIMTNSRGFTAEQTEAAHQEIAQVVAEVARETGKGYLFISRSDSTLRGHYPLETVILKEAYEAHTGKTIDGEILCPFFKEGGRFTIEDIHYVKYGDELVPAAETEFAKDKTFGYTKSDIKDYVEEKTGGAYKAADVTSIALTDIRAMDYDKIEAQLMAVTDFNKIVVNAIDYVDVKVFCVALYRAMAKGKTFMFRTAAAIVKVMGGVTDQPLLTRKQMVVQETENGGIIVVGSHTDKTTQQVEALKENPNIVFVELDATLVADEAAFAQEVDRCLALEEEAIRSGKTVCVYTTRALITADTGDKEDDLRLSVRISDAVQSLVGRLSVVPSFVIAKGGITSSDVGTKALAVKKANVLGQIKPGIPVWQTGAESKFPLTPYVIFPGNVGEITTLREAAEVLMCV</sequence>
<feature type="domain" description="Four-carbon acid sugar kinase N-terminal" evidence="7">
    <location>
        <begin position="34"/>
        <end position="274"/>
    </location>
</feature>
<dbReference type="Gene3D" id="3.40.980.20">
    <property type="entry name" value="Four-carbon acid sugar kinase, nucleotide binding domain"/>
    <property type="match status" value="1"/>
</dbReference>
<dbReference type="InterPro" id="IPR031475">
    <property type="entry name" value="NBD_C"/>
</dbReference>
<keyword evidence="10" id="KW-1185">Reference proteome</keyword>
<dbReference type="AlphaFoldDB" id="A0A1H3AJZ7"/>
<proteinExistence type="inferred from homology"/>
<dbReference type="OrthoDB" id="153193at2"/>
<dbReference type="Gene3D" id="3.40.50.10840">
    <property type="entry name" value="Putative sugar-binding, N-terminal domain"/>
    <property type="match status" value="1"/>
</dbReference>
<evidence type="ECO:0000256" key="2">
    <source>
        <dbReference type="ARBA" id="ARBA00022679"/>
    </source>
</evidence>
<feature type="domain" description="Four-carbon acid sugar kinase nucleotide binding" evidence="8">
    <location>
        <begin position="301"/>
        <end position="464"/>
    </location>
</feature>
<keyword evidence="4" id="KW-0418">Kinase</keyword>
<comment type="similarity">
    <text evidence="1">Belongs to the four-carbon acid sugar kinase family.</text>
</comment>
<reference evidence="10" key="1">
    <citation type="submission" date="2016-10" db="EMBL/GenBank/DDBJ databases">
        <authorList>
            <person name="Varghese N."/>
            <person name="Submissions S."/>
        </authorList>
    </citation>
    <scope>NUCLEOTIDE SEQUENCE [LARGE SCALE GENOMIC DNA]</scope>
    <source>
        <strain evidence="10">VPI 5359</strain>
    </source>
</reference>
<evidence type="ECO:0000256" key="1">
    <source>
        <dbReference type="ARBA" id="ARBA00005715"/>
    </source>
</evidence>
<dbReference type="GO" id="GO:0005524">
    <property type="term" value="F:ATP binding"/>
    <property type="evidence" value="ECO:0007669"/>
    <property type="project" value="UniProtKB-KW"/>
</dbReference>
<dbReference type="STRING" id="1528.SAMN04488579_10170"/>
<dbReference type="SUPFAM" id="SSF142764">
    <property type="entry name" value="YgbK-like"/>
    <property type="match status" value="1"/>
</dbReference>
<evidence type="ECO:0000256" key="6">
    <source>
        <dbReference type="ARBA" id="ARBA00023277"/>
    </source>
</evidence>
<evidence type="ECO:0000259" key="8">
    <source>
        <dbReference type="Pfam" id="PF17042"/>
    </source>
</evidence>
<evidence type="ECO:0000313" key="10">
    <source>
        <dbReference type="Proteomes" id="UP000199652"/>
    </source>
</evidence>
<dbReference type="Pfam" id="PF17042">
    <property type="entry name" value="NBD_C"/>
    <property type="match status" value="1"/>
</dbReference>
<keyword evidence="2" id="KW-0808">Transferase</keyword>
<organism evidence="9 10">
    <name type="scientific">Eubacterium barkeri</name>
    <name type="common">Clostridium barkeri</name>
    <dbReference type="NCBI Taxonomy" id="1528"/>
    <lineage>
        <taxon>Bacteria</taxon>
        <taxon>Bacillati</taxon>
        <taxon>Bacillota</taxon>
        <taxon>Clostridia</taxon>
        <taxon>Eubacteriales</taxon>
        <taxon>Eubacteriaceae</taxon>
        <taxon>Eubacterium</taxon>
    </lineage>
</organism>
<name>A0A1H3AJZ7_EUBBA</name>
<dbReference type="EMBL" id="FNOU01000001">
    <property type="protein sequence ID" value="SDX29925.1"/>
    <property type="molecule type" value="Genomic_DNA"/>
</dbReference>
<dbReference type="Proteomes" id="UP000199652">
    <property type="component" value="Unassembled WGS sequence"/>
</dbReference>
<dbReference type="Pfam" id="PF07005">
    <property type="entry name" value="SBD_N"/>
    <property type="match status" value="1"/>
</dbReference>
<dbReference type="InterPro" id="IPR010737">
    <property type="entry name" value="4-carb_acid_sugar_kinase_N"/>
</dbReference>
<dbReference type="InterPro" id="IPR042213">
    <property type="entry name" value="NBD_C_sf"/>
</dbReference>
<protein>
    <submittedName>
        <fullName evidence="9">Uncharacterized conserved protein YgbK, DUF1537 family</fullName>
    </submittedName>
</protein>
<keyword evidence="3" id="KW-0547">Nucleotide-binding</keyword>
<evidence type="ECO:0000256" key="3">
    <source>
        <dbReference type="ARBA" id="ARBA00022741"/>
    </source>
</evidence>
<evidence type="ECO:0000313" key="9">
    <source>
        <dbReference type="EMBL" id="SDX29925.1"/>
    </source>
</evidence>
<keyword evidence="5" id="KW-0067">ATP-binding</keyword>
<dbReference type="RefSeq" id="WP_090242273.1">
    <property type="nucleotide sequence ID" value="NZ_FNOU01000001.1"/>
</dbReference>
<evidence type="ECO:0000259" key="7">
    <source>
        <dbReference type="Pfam" id="PF07005"/>
    </source>
</evidence>
<evidence type="ECO:0000256" key="4">
    <source>
        <dbReference type="ARBA" id="ARBA00022777"/>
    </source>
</evidence>
<dbReference type="GO" id="GO:0016301">
    <property type="term" value="F:kinase activity"/>
    <property type="evidence" value="ECO:0007669"/>
    <property type="project" value="UniProtKB-KW"/>
</dbReference>